<reference evidence="1 2" key="1">
    <citation type="submission" date="2019-02" db="EMBL/GenBank/DDBJ databases">
        <title>Deep-cultivation of Planctomycetes and their phenomic and genomic characterization uncovers novel biology.</title>
        <authorList>
            <person name="Wiegand S."/>
            <person name="Jogler M."/>
            <person name="Boedeker C."/>
            <person name="Pinto D."/>
            <person name="Vollmers J."/>
            <person name="Rivas-Marin E."/>
            <person name="Kohn T."/>
            <person name="Peeters S.H."/>
            <person name="Heuer A."/>
            <person name="Rast P."/>
            <person name="Oberbeckmann S."/>
            <person name="Bunk B."/>
            <person name="Jeske O."/>
            <person name="Meyerdierks A."/>
            <person name="Storesund J.E."/>
            <person name="Kallscheuer N."/>
            <person name="Luecker S."/>
            <person name="Lage O.M."/>
            <person name="Pohl T."/>
            <person name="Merkel B.J."/>
            <person name="Hornburger P."/>
            <person name="Mueller R.-W."/>
            <person name="Bruemmer F."/>
            <person name="Labrenz M."/>
            <person name="Spormann A.M."/>
            <person name="Op Den Camp H."/>
            <person name="Overmann J."/>
            <person name="Amann R."/>
            <person name="Jetten M.S.M."/>
            <person name="Mascher T."/>
            <person name="Medema M.H."/>
            <person name="Devos D.P."/>
            <person name="Kaster A.-K."/>
            <person name="Ovreas L."/>
            <person name="Rohde M."/>
            <person name="Galperin M.Y."/>
            <person name="Jogler C."/>
        </authorList>
    </citation>
    <scope>NUCLEOTIDE SEQUENCE [LARGE SCALE GENOMIC DNA]</scope>
    <source>
        <strain evidence="1 2">Q31b</strain>
    </source>
</reference>
<dbReference type="AlphaFoldDB" id="A0A5C6EDZ9"/>
<dbReference type="EMBL" id="SJPY01000001">
    <property type="protein sequence ID" value="TWU45449.1"/>
    <property type="molecule type" value="Genomic_DNA"/>
</dbReference>
<dbReference type="InterPro" id="IPR015943">
    <property type="entry name" value="WD40/YVTN_repeat-like_dom_sf"/>
</dbReference>
<dbReference type="InterPro" id="IPR011044">
    <property type="entry name" value="Quino_amine_DH_bsu"/>
</dbReference>
<dbReference type="Proteomes" id="UP000315471">
    <property type="component" value="Unassembled WGS sequence"/>
</dbReference>
<evidence type="ECO:0000313" key="2">
    <source>
        <dbReference type="Proteomes" id="UP000315471"/>
    </source>
</evidence>
<evidence type="ECO:0008006" key="3">
    <source>
        <dbReference type="Google" id="ProtNLM"/>
    </source>
</evidence>
<proteinExistence type="predicted"/>
<gene>
    <name evidence="1" type="ORF">Q31b_06210</name>
</gene>
<dbReference type="Gene3D" id="2.130.10.10">
    <property type="entry name" value="YVTN repeat-like/Quinoprotein amine dehydrogenase"/>
    <property type="match status" value="1"/>
</dbReference>
<protein>
    <recommendedName>
        <fullName evidence="3">SLA1 homology domain-containing protein</fullName>
    </recommendedName>
</protein>
<comment type="caution">
    <text evidence="1">The sequence shown here is derived from an EMBL/GenBank/DDBJ whole genome shotgun (WGS) entry which is preliminary data.</text>
</comment>
<sequence>MSLFVVIGFCGEFLFAQYLPGVPVKLFPASGEEVEVNYGGKWCPGVVIRADKEEATALVEYTSSGRQNEREFDIEKVRYPWQPLVISPVYVWKDSTGEHTIVAAVESIDEKTNHVTLIRRDDGRMITLPIDRLGATEQQRIRLLIRAAPVRVARLPPIEPFAPTQQLAGSSLGATSSLAELPPDPPSIPVAVPMGGASFARAYSDETLGGVFPIGSSRGWILGATLPKRYSSKSDVPTRLIWATLDDGKIACQHLLAPQERTIAVHARSQQVLSLGEADDDVATLTVWKSSPKLKEAEAVVRWASGEHPSHNPVNRWGEFIDGRTVLHRLGKGEYAAYDFVAKQTLYKFGQDSRTSPEPVLSPGHRILAIPEGRSVRLVKPTSGEVLASLPVEGGSASSVAFDADGERLAILSANEMAVWTLGTSQPPRRVRADLLMSSSRLAWVDDGHLLVGGSTLFSLDQELPVWSYRPQGEVVRDRDEPNTVAIADSRLCYGVQIGNRYDRTNPGGLVIGAVELPGPIVRETVAGMNREELFVLKPDVGVDMKVECGQYNDRVRQNLTELIEENQWQYLPGAPIVLRGIMSRDAPEEMIYIKSNSPMGFGGMSIFGPTREQLANAERLTRQSYRSTLRVERGEQRLFGAASVGALPSSLRLKEGQTVASIRAQYEKPVPEFFETVKVPAKIYDPRYQGGFGVSHYGSKGLVPKPLDDLPN</sequence>
<keyword evidence="2" id="KW-1185">Reference proteome</keyword>
<dbReference type="SUPFAM" id="SSF50969">
    <property type="entry name" value="YVTN repeat-like/Quinoprotein amine dehydrogenase"/>
    <property type="match status" value="1"/>
</dbReference>
<accession>A0A5C6EDZ9</accession>
<organism evidence="1 2">
    <name type="scientific">Novipirellula aureliae</name>
    <dbReference type="NCBI Taxonomy" id="2527966"/>
    <lineage>
        <taxon>Bacteria</taxon>
        <taxon>Pseudomonadati</taxon>
        <taxon>Planctomycetota</taxon>
        <taxon>Planctomycetia</taxon>
        <taxon>Pirellulales</taxon>
        <taxon>Pirellulaceae</taxon>
        <taxon>Novipirellula</taxon>
    </lineage>
</organism>
<evidence type="ECO:0000313" key="1">
    <source>
        <dbReference type="EMBL" id="TWU45449.1"/>
    </source>
</evidence>
<name>A0A5C6EDZ9_9BACT</name>